<dbReference type="PROSITE" id="PS51257">
    <property type="entry name" value="PROKAR_LIPOPROTEIN"/>
    <property type="match status" value="1"/>
</dbReference>
<evidence type="ECO:0000313" key="2">
    <source>
        <dbReference type="Proteomes" id="UP000257136"/>
    </source>
</evidence>
<organism evidence="1 2">
    <name type="scientific">Flavobacterium aquicola</name>
    <dbReference type="NCBI Taxonomy" id="1682742"/>
    <lineage>
        <taxon>Bacteria</taxon>
        <taxon>Pseudomonadati</taxon>
        <taxon>Bacteroidota</taxon>
        <taxon>Flavobacteriia</taxon>
        <taxon>Flavobacteriales</taxon>
        <taxon>Flavobacteriaceae</taxon>
        <taxon>Flavobacterium</taxon>
    </lineage>
</organism>
<dbReference type="OrthoDB" id="1366484at2"/>
<dbReference type="EMBL" id="QUNI01000008">
    <property type="protein sequence ID" value="REG97992.1"/>
    <property type="molecule type" value="Genomic_DNA"/>
</dbReference>
<dbReference type="AlphaFoldDB" id="A0A3E0EIB1"/>
<evidence type="ECO:0000313" key="1">
    <source>
        <dbReference type="EMBL" id="REG97992.1"/>
    </source>
</evidence>
<keyword evidence="2" id="KW-1185">Reference proteome</keyword>
<evidence type="ECO:0008006" key="3">
    <source>
        <dbReference type="Google" id="ProtNLM"/>
    </source>
</evidence>
<accession>A0A3E0EIB1</accession>
<dbReference type="Proteomes" id="UP000257136">
    <property type="component" value="Unassembled WGS sequence"/>
</dbReference>
<reference evidence="1 2" key="1">
    <citation type="submission" date="2018-08" db="EMBL/GenBank/DDBJ databases">
        <title>Genomic Encyclopedia of Archaeal and Bacterial Type Strains, Phase II (KMG-II): from individual species to whole genera.</title>
        <authorList>
            <person name="Goeker M."/>
        </authorList>
    </citation>
    <scope>NUCLEOTIDE SEQUENCE [LARGE SCALE GENOMIC DNA]</scope>
    <source>
        <strain evidence="1 2">DSM 100880</strain>
    </source>
</reference>
<name>A0A3E0EIB1_9FLAO</name>
<dbReference type="RefSeq" id="WP_147298241.1">
    <property type="nucleotide sequence ID" value="NZ_QUNI01000008.1"/>
</dbReference>
<gene>
    <name evidence="1" type="ORF">C8P67_108158</name>
</gene>
<comment type="caution">
    <text evidence="1">The sequence shown here is derived from an EMBL/GenBank/DDBJ whole genome shotgun (WGS) entry which is preliminary data.</text>
</comment>
<sequence>MKHILLLVICMLVSCKKENGTYNKKENSNIYKMSSLEKDFHKSNYFNEERIKRDKFLVTSKGDNLAYSELELYYSYNNLRKDEILPYSLMMVEKFKKYKYCTNLFEDFLEFYSGKSNNYDGTEKSLIDYLGGINKLDESQKRYLIYFLNIGAKNNDFGSVRYLEIIYRNGLGVSVNTKSADSLKSCIKEKFPAKRGER</sequence>
<protein>
    <recommendedName>
        <fullName evidence="3">Lipoprotein</fullName>
    </recommendedName>
</protein>
<proteinExistence type="predicted"/>